<evidence type="ECO:0000313" key="2">
    <source>
        <dbReference type="Proteomes" id="UP000275078"/>
    </source>
</evidence>
<proteinExistence type="predicted"/>
<keyword evidence="2" id="KW-1185">Reference proteome</keyword>
<gene>
    <name evidence="1" type="ORF">BJ508DRAFT_412978</name>
</gene>
<name>A0A3N4IEC3_ASCIM</name>
<protein>
    <submittedName>
        <fullName evidence="1">Uncharacterized protein</fullName>
    </submittedName>
</protein>
<dbReference type="EMBL" id="ML119661">
    <property type="protein sequence ID" value="RPA83926.1"/>
    <property type="molecule type" value="Genomic_DNA"/>
</dbReference>
<reference evidence="1 2" key="1">
    <citation type="journal article" date="2018" name="Nat. Ecol. Evol.">
        <title>Pezizomycetes genomes reveal the molecular basis of ectomycorrhizal truffle lifestyle.</title>
        <authorList>
            <person name="Murat C."/>
            <person name="Payen T."/>
            <person name="Noel B."/>
            <person name="Kuo A."/>
            <person name="Morin E."/>
            <person name="Chen J."/>
            <person name="Kohler A."/>
            <person name="Krizsan K."/>
            <person name="Balestrini R."/>
            <person name="Da Silva C."/>
            <person name="Montanini B."/>
            <person name="Hainaut M."/>
            <person name="Levati E."/>
            <person name="Barry K.W."/>
            <person name="Belfiori B."/>
            <person name="Cichocki N."/>
            <person name="Clum A."/>
            <person name="Dockter R.B."/>
            <person name="Fauchery L."/>
            <person name="Guy J."/>
            <person name="Iotti M."/>
            <person name="Le Tacon F."/>
            <person name="Lindquist E.A."/>
            <person name="Lipzen A."/>
            <person name="Malagnac F."/>
            <person name="Mello A."/>
            <person name="Molinier V."/>
            <person name="Miyauchi S."/>
            <person name="Poulain J."/>
            <person name="Riccioni C."/>
            <person name="Rubini A."/>
            <person name="Sitrit Y."/>
            <person name="Splivallo R."/>
            <person name="Traeger S."/>
            <person name="Wang M."/>
            <person name="Zifcakova L."/>
            <person name="Wipf D."/>
            <person name="Zambonelli A."/>
            <person name="Paolocci F."/>
            <person name="Nowrousian M."/>
            <person name="Ottonello S."/>
            <person name="Baldrian P."/>
            <person name="Spatafora J.W."/>
            <person name="Henrissat B."/>
            <person name="Nagy L.G."/>
            <person name="Aury J.M."/>
            <person name="Wincker P."/>
            <person name="Grigoriev I.V."/>
            <person name="Bonfante P."/>
            <person name="Martin F.M."/>
        </authorList>
    </citation>
    <scope>NUCLEOTIDE SEQUENCE [LARGE SCALE GENOMIC DNA]</scope>
    <source>
        <strain evidence="1 2">RN42</strain>
    </source>
</reference>
<evidence type="ECO:0000313" key="1">
    <source>
        <dbReference type="EMBL" id="RPA83926.1"/>
    </source>
</evidence>
<dbReference type="Proteomes" id="UP000275078">
    <property type="component" value="Unassembled WGS sequence"/>
</dbReference>
<organism evidence="1 2">
    <name type="scientific">Ascobolus immersus RN42</name>
    <dbReference type="NCBI Taxonomy" id="1160509"/>
    <lineage>
        <taxon>Eukaryota</taxon>
        <taxon>Fungi</taxon>
        <taxon>Dikarya</taxon>
        <taxon>Ascomycota</taxon>
        <taxon>Pezizomycotina</taxon>
        <taxon>Pezizomycetes</taxon>
        <taxon>Pezizales</taxon>
        <taxon>Ascobolaceae</taxon>
        <taxon>Ascobolus</taxon>
    </lineage>
</organism>
<sequence length="115" mass="12794">MFPTISRLWLKLFSLTTPDRGKGGKFSPHALLNAPAIAGEPSQQNQATLDHHHHFISLFSPSHHRHTLANVRGVLNSIRSTTTACHHHLRKRKGNCSTTAVFAPSVYRTVARSRP</sequence>
<dbReference type="AlphaFoldDB" id="A0A3N4IEC3"/>
<accession>A0A3N4IEC3</accession>